<name>E6Q4F3_9ZZZZ</name>
<comment type="caution">
    <text evidence="1">The sequence shown here is derived from an EMBL/GenBank/DDBJ whole genome shotgun (WGS) entry which is preliminary data.</text>
</comment>
<sequence>MRRIRRNIIKHLKNLRRELAASGLAFALLAGCGGGGAGAGMPSHALPSVGGNGTLSLALQVPSPSLQANRRSPKYVSPDTQYIGISYLSGVNQTFTPAQIEAPQVSFGVSSPSVCALQSNGYRFCSVAVSLAPGTYTVGITTWAAPPTSGTFAASSELSQTTLPSEVVTSGISANLGSAASINASLDAIPAGLAVAPLPSQTHVISSGTTYDIIGMSPVDFLAEPIDAAGNIIIGQGAPSVSLAPDSAHDTAVTPNTGNANEFSVQVVAWNSSPLSLTATATPPSGSGLAPQSAALSVQPVQELWDSNAGGNAGGLYGFALLPANSSFAPPSTGSGTTLSAIPADALPASSFGEIFADSLGNIWLFDSYAGYFEEYPPAGAAQAPTVSTPLIELNPSGIFASDSQAGAADAAGNVWVDDQATNNLYEFTPAQHGNSPVSLIGLQSLFPGFSTITLAAIAPPSVSTFANDPVIIAGSIGSPSTVSFLTPPYSSPTTTAISGLPSTDIDHVAFDQLGRLWVAYTSNSTLGLYSISSTGAATAIASPLQTSASCPIVGNTGNNGFYQIMISYNNTLWVTPGFGNNPICEYALNGSALSFTGNTLQLYTTGGYPSYMGTAITP</sequence>
<accession>E6Q4F3</accession>
<dbReference type="InterPro" id="IPR011042">
    <property type="entry name" value="6-blade_b-propeller_TolB-like"/>
</dbReference>
<protein>
    <submittedName>
        <fullName evidence="1">Uncharacterized protein</fullName>
    </submittedName>
</protein>
<reference evidence="1" key="1">
    <citation type="submission" date="2009-10" db="EMBL/GenBank/DDBJ databases">
        <title>Diversity of trophic interactions inside an arsenic-rich microbial ecosystem.</title>
        <authorList>
            <person name="Bertin P.N."/>
            <person name="Heinrich-Salmeron A."/>
            <person name="Pelletier E."/>
            <person name="Goulhen-Chollet F."/>
            <person name="Arsene-Ploetze F."/>
            <person name="Gallien S."/>
            <person name="Calteau A."/>
            <person name="Vallenet D."/>
            <person name="Casiot C."/>
            <person name="Chane-Woon-Ming B."/>
            <person name="Giloteaux L."/>
            <person name="Barakat M."/>
            <person name="Bonnefoy V."/>
            <person name="Bruneel O."/>
            <person name="Chandler M."/>
            <person name="Cleiss J."/>
            <person name="Duran R."/>
            <person name="Elbaz-Poulichet F."/>
            <person name="Fonknechten N."/>
            <person name="Lauga B."/>
            <person name="Mornico D."/>
            <person name="Ortet P."/>
            <person name="Schaeffer C."/>
            <person name="Siguier P."/>
            <person name="Alexander Thil Smith A."/>
            <person name="Van Dorsselaer A."/>
            <person name="Weissenbach J."/>
            <person name="Medigue C."/>
            <person name="Le Paslier D."/>
        </authorList>
    </citation>
    <scope>NUCLEOTIDE SEQUENCE</scope>
</reference>
<gene>
    <name evidence="1" type="ORF">CARN4_2070</name>
</gene>
<organism evidence="1">
    <name type="scientific">mine drainage metagenome</name>
    <dbReference type="NCBI Taxonomy" id="410659"/>
    <lineage>
        <taxon>unclassified sequences</taxon>
        <taxon>metagenomes</taxon>
        <taxon>ecological metagenomes</taxon>
    </lineage>
</organism>
<dbReference type="PROSITE" id="PS51257">
    <property type="entry name" value="PROKAR_LIPOPROTEIN"/>
    <property type="match status" value="1"/>
</dbReference>
<dbReference type="EMBL" id="CABO01000028">
    <property type="protein sequence ID" value="CBI01875.1"/>
    <property type="molecule type" value="Genomic_DNA"/>
</dbReference>
<dbReference type="SUPFAM" id="SSF75011">
    <property type="entry name" value="3-carboxy-cis,cis-mucoante lactonizing enzyme"/>
    <property type="match status" value="1"/>
</dbReference>
<proteinExistence type="predicted"/>
<dbReference type="AlphaFoldDB" id="E6Q4F3"/>
<evidence type="ECO:0000313" key="1">
    <source>
        <dbReference type="EMBL" id="CBI01875.1"/>
    </source>
</evidence>
<dbReference type="Gene3D" id="2.120.10.30">
    <property type="entry name" value="TolB, C-terminal domain"/>
    <property type="match status" value="1"/>
</dbReference>